<sequence length="121" mass="13183">MVLLWLVPPVVVTVAAMVWVAWLGREGRGEVDRDEALRRMTAVLDDGARGRRARASRRRARRLARTVAAWPSPRRRPERSTGVVVRRAPGGTPARPATGTPPATPAPPVPGQRGGEQRRAS</sequence>
<keyword evidence="2" id="KW-1133">Transmembrane helix</keyword>
<name>A0ABP9Q3Z2_9ACTN</name>
<protein>
    <submittedName>
        <fullName evidence="3">Uncharacterized protein</fullName>
    </submittedName>
</protein>
<feature type="transmembrane region" description="Helical" evidence="2">
    <location>
        <begin position="6"/>
        <end position="24"/>
    </location>
</feature>
<organism evidence="3 4">
    <name type="scientific">Nocardioides marinquilinus</name>
    <dbReference type="NCBI Taxonomy" id="1210400"/>
    <lineage>
        <taxon>Bacteria</taxon>
        <taxon>Bacillati</taxon>
        <taxon>Actinomycetota</taxon>
        <taxon>Actinomycetes</taxon>
        <taxon>Propionibacteriales</taxon>
        <taxon>Nocardioidaceae</taxon>
        <taxon>Nocardioides</taxon>
    </lineage>
</organism>
<dbReference type="Proteomes" id="UP001500221">
    <property type="component" value="Unassembled WGS sequence"/>
</dbReference>
<evidence type="ECO:0000256" key="2">
    <source>
        <dbReference type="SAM" id="Phobius"/>
    </source>
</evidence>
<keyword evidence="2" id="KW-0472">Membrane</keyword>
<dbReference type="EMBL" id="BAABKG010000007">
    <property type="protein sequence ID" value="GAA5156430.1"/>
    <property type="molecule type" value="Genomic_DNA"/>
</dbReference>
<gene>
    <name evidence="3" type="ORF">GCM10023340_44280</name>
</gene>
<evidence type="ECO:0000313" key="4">
    <source>
        <dbReference type="Proteomes" id="UP001500221"/>
    </source>
</evidence>
<feature type="region of interest" description="Disordered" evidence="1">
    <location>
        <begin position="48"/>
        <end position="121"/>
    </location>
</feature>
<evidence type="ECO:0000256" key="1">
    <source>
        <dbReference type="SAM" id="MobiDB-lite"/>
    </source>
</evidence>
<accession>A0ABP9Q3Z2</accession>
<dbReference type="RefSeq" id="WP_345464210.1">
    <property type="nucleotide sequence ID" value="NZ_BAABKG010000007.1"/>
</dbReference>
<keyword evidence="4" id="KW-1185">Reference proteome</keyword>
<proteinExistence type="predicted"/>
<feature type="compositionally biased region" description="Low complexity" evidence="1">
    <location>
        <begin position="85"/>
        <end position="101"/>
    </location>
</feature>
<keyword evidence="2" id="KW-0812">Transmembrane</keyword>
<feature type="compositionally biased region" description="Basic residues" evidence="1">
    <location>
        <begin position="50"/>
        <end position="64"/>
    </location>
</feature>
<evidence type="ECO:0000313" key="3">
    <source>
        <dbReference type="EMBL" id="GAA5156430.1"/>
    </source>
</evidence>
<reference evidence="4" key="1">
    <citation type="journal article" date="2019" name="Int. J. Syst. Evol. Microbiol.">
        <title>The Global Catalogue of Microorganisms (GCM) 10K type strain sequencing project: providing services to taxonomists for standard genome sequencing and annotation.</title>
        <authorList>
            <consortium name="The Broad Institute Genomics Platform"/>
            <consortium name="The Broad Institute Genome Sequencing Center for Infectious Disease"/>
            <person name="Wu L."/>
            <person name="Ma J."/>
        </authorList>
    </citation>
    <scope>NUCLEOTIDE SEQUENCE [LARGE SCALE GENOMIC DNA]</scope>
    <source>
        <strain evidence="4">JCM 18459</strain>
    </source>
</reference>
<comment type="caution">
    <text evidence="3">The sequence shown here is derived from an EMBL/GenBank/DDBJ whole genome shotgun (WGS) entry which is preliminary data.</text>
</comment>